<dbReference type="GO" id="GO:0016616">
    <property type="term" value="F:oxidoreductase activity, acting on the CH-OH group of donors, NAD or NADP as acceptor"/>
    <property type="evidence" value="ECO:0007669"/>
    <property type="project" value="UniProtKB-ARBA"/>
</dbReference>
<dbReference type="PANTHER" id="PTHR43401">
    <property type="entry name" value="L-THREONINE 3-DEHYDROGENASE"/>
    <property type="match status" value="1"/>
</dbReference>
<dbReference type="GO" id="GO:0008270">
    <property type="term" value="F:zinc ion binding"/>
    <property type="evidence" value="ECO:0007669"/>
    <property type="project" value="InterPro"/>
</dbReference>
<organism evidence="6 7">
    <name type="scientific">Cohaesibacter marisflavi</name>
    <dbReference type="NCBI Taxonomy" id="655353"/>
    <lineage>
        <taxon>Bacteria</taxon>
        <taxon>Pseudomonadati</taxon>
        <taxon>Pseudomonadota</taxon>
        <taxon>Alphaproteobacteria</taxon>
        <taxon>Hyphomicrobiales</taxon>
        <taxon>Cohaesibacteraceae</taxon>
    </lineage>
</organism>
<dbReference type="Gene3D" id="3.90.180.10">
    <property type="entry name" value="Medium-chain alcohol dehydrogenases, catalytic domain"/>
    <property type="match status" value="1"/>
</dbReference>
<dbReference type="EMBL" id="FOVR01000006">
    <property type="protein sequence ID" value="SFO43366.1"/>
    <property type="molecule type" value="Genomic_DNA"/>
</dbReference>
<name>A0A1I5H5Q6_9HYPH</name>
<dbReference type="PROSITE" id="PS00059">
    <property type="entry name" value="ADH_ZINC"/>
    <property type="match status" value="1"/>
</dbReference>
<evidence type="ECO:0000313" key="6">
    <source>
        <dbReference type="EMBL" id="SFO43366.1"/>
    </source>
</evidence>
<reference evidence="6 7" key="1">
    <citation type="submission" date="2016-10" db="EMBL/GenBank/DDBJ databases">
        <authorList>
            <person name="de Groot N.N."/>
        </authorList>
    </citation>
    <scope>NUCLEOTIDE SEQUENCE [LARGE SCALE GENOMIC DNA]</scope>
    <source>
        <strain evidence="6 7">CGMCC 1.9157</strain>
    </source>
</reference>
<dbReference type="STRING" id="655353.SAMN04488056_10632"/>
<dbReference type="RefSeq" id="WP_090072780.1">
    <property type="nucleotide sequence ID" value="NZ_FOVR01000006.1"/>
</dbReference>
<dbReference type="InterPro" id="IPR002328">
    <property type="entry name" value="ADH_Zn_CS"/>
</dbReference>
<dbReference type="InterPro" id="IPR013149">
    <property type="entry name" value="ADH-like_C"/>
</dbReference>
<evidence type="ECO:0000313" key="7">
    <source>
        <dbReference type="Proteomes" id="UP000199236"/>
    </source>
</evidence>
<dbReference type="InterPro" id="IPR036291">
    <property type="entry name" value="NAD(P)-bd_dom_sf"/>
</dbReference>
<evidence type="ECO:0000256" key="3">
    <source>
        <dbReference type="ARBA" id="ARBA00023002"/>
    </source>
</evidence>
<dbReference type="InterPro" id="IPR050129">
    <property type="entry name" value="Zn_alcohol_dh"/>
</dbReference>
<gene>
    <name evidence="6" type="ORF">SAMN04488056_10632</name>
</gene>
<evidence type="ECO:0000256" key="4">
    <source>
        <dbReference type="RuleBase" id="RU361277"/>
    </source>
</evidence>
<dbReference type="SUPFAM" id="SSF51735">
    <property type="entry name" value="NAD(P)-binding Rossmann-fold domains"/>
    <property type="match status" value="1"/>
</dbReference>
<dbReference type="PANTHER" id="PTHR43401:SF2">
    <property type="entry name" value="L-THREONINE 3-DEHYDROGENASE"/>
    <property type="match status" value="1"/>
</dbReference>
<sequence length="339" mass="36832">MKAALVVDTETVEIQDVPEPELKDDDVLIKVKVAGVCGSDLHLFKGTHAFRKPPAVLGHEVAGDVVKVGSKVTKFKEGDRVTVLPQVGCGECEFCKQDLVNLCLNKKVPGTPNWIGTFVEYFNAPEETVFKLEDSVTYEIGSLTEPLAVAVHALARASMKSRDCVVILGTGTIGMLCVVAAREMGFKKIITTDTAPFNREMSLRQGAIVSYDPLKDDVEGNVKKLTDGRGADLTLVCAGAPNILDQASACTRRRGEIGLVAMITKPIPFYCYSTVFNEQTVYGAMTYETCDFVKAAEMVNGGVDLSAFVTQRLPLDQTQEALDILNQKKEDVIKVVVTF</sequence>
<dbReference type="SMART" id="SM00829">
    <property type="entry name" value="PKS_ER"/>
    <property type="match status" value="1"/>
</dbReference>
<dbReference type="InterPro" id="IPR020843">
    <property type="entry name" value="ER"/>
</dbReference>
<comment type="cofactor">
    <cofactor evidence="4">
        <name>Zn(2+)</name>
        <dbReference type="ChEBI" id="CHEBI:29105"/>
    </cofactor>
</comment>
<dbReference type="AlphaFoldDB" id="A0A1I5H5Q6"/>
<keyword evidence="2 4" id="KW-0862">Zinc</keyword>
<comment type="similarity">
    <text evidence="4">Belongs to the zinc-containing alcohol dehydrogenase family.</text>
</comment>
<keyword evidence="3" id="KW-0560">Oxidoreductase</keyword>
<dbReference type="InterPro" id="IPR011032">
    <property type="entry name" value="GroES-like_sf"/>
</dbReference>
<dbReference type="Pfam" id="PF00107">
    <property type="entry name" value="ADH_zinc_N"/>
    <property type="match status" value="1"/>
</dbReference>
<evidence type="ECO:0000256" key="1">
    <source>
        <dbReference type="ARBA" id="ARBA00022723"/>
    </source>
</evidence>
<dbReference type="Proteomes" id="UP000199236">
    <property type="component" value="Unassembled WGS sequence"/>
</dbReference>
<keyword evidence="7" id="KW-1185">Reference proteome</keyword>
<accession>A0A1I5H5Q6</accession>
<evidence type="ECO:0000256" key="2">
    <source>
        <dbReference type="ARBA" id="ARBA00022833"/>
    </source>
</evidence>
<evidence type="ECO:0000259" key="5">
    <source>
        <dbReference type="SMART" id="SM00829"/>
    </source>
</evidence>
<proteinExistence type="inferred from homology"/>
<feature type="domain" description="Enoyl reductase (ER)" evidence="5">
    <location>
        <begin position="8"/>
        <end position="337"/>
    </location>
</feature>
<dbReference type="Gene3D" id="3.40.50.720">
    <property type="entry name" value="NAD(P)-binding Rossmann-like Domain"/>
    <property type="match status" value="1"/>
</dbReference>
<dbReference type="Pfam" id="PF08240">
    <property type="entry name" value="ADH_N"/>
    <property type="match status" value="1"/>
</dbReference>
<dbReference type="InterPro" id="IPR013154">
    <property type="entry name" value="ADH-like_N"/>
</dbReference>
<protein>
    <submittedName>
        <fullName evidence="6">L-iditol 2-dehydrogenase</fullName>
    </submittedName>
</protein>
<dbReference type="OrthoDB" id="9809185at2"/>
<keyword evidence="1 4" id="KW-0479">Metal-binding</keyword>
<dbReference type="SUPFAM" id="SSF50129">
    <property type="entry name" value="GroES-like"/>
    <property type="match status" value="1"/>
</dbReference>